<dbReference type="SUPFAM" id="SSF74650">
    <property type="entry name" value="Galactose mutarotase-like"/>
    <property type="match status" value="1"/>
</dbReference>
<dbReference type="SUPFAM" id="SSF49785">
    <property type="entry name" value="Galactose-binding domain-like"/>
    <property type="match status" value="1"/>
</dbReference>
<dbReference type="InterPro" id="IPR051850">
    <property type="entry name" value="Polysacch_Lyase_4"/>
</dbReference>
<keyword evidence="7" id="KW-0325">Glycoprotein</keyword>
<evidence type="ECO:0000256" key="1">
    <source>
        <dbReference type="ARBA" id="ARBA00001324"/>
    </source>
</evidence>
<dbReference type="EC" id="4.2.2.23" evidence="4"/>
<dbReference type="Pfam" id="PF14686">
    <property type="entry name" value="fn3_3"/>
    <property type="match status" value="1"/>
</dbReference>
<dbReference type="PANTHER" id="PTHR32018">
    <property type="entry name" value="RHAMNOGALACTURONATE LYASE FAMILY PROTEIN"/>
    <property type="match status" value="1"/>
</dbReference>
<organism evidence="13 14">
    <name type="scientific">Saitozyma podzolica</name>
    <dbReference type="NCBI Taxonomy" id="1890683"/>
    <lineage>
        <taxon>Eukaryota</taxon>
        <taxon>Fungi</taxon>
        <taxon>Dikarya</taxon>
        <taxon>Basidiomycota</taxon>
        <taxon>Agaricomycotina</taxon>
        <taxon>Tremellomycetes</taxon>
        <taxon>Tremellales</taxon>
        <taxon>Trimorphomycetaceae</taxon>
        <taxon>Saitozyma</taxon>
    </lineage>
</organism>
<dbReference type="InterPro" id="IPR013784">
    <property type="entry name" value="Carb-bd-like_fold"/>
</dbReference>
<dbReference type="InterPro" id="IPR014718">
    <property type="entry name" value="GH-type_carb-bd"/>
</dbReference>
<dbReference type="InterPro" id="IPR029411">
    <property type="entry name" value="RG-lyase_III"/>
</dbReference>
<comment type="similarity">
    <text evidence="3">Belongs to the polysaccharide lyase 4 family.</text>
</comment>
<keyword evidence="6" id="KW-0732">Signal</keyword>
<comment type="caution">
    <text evidence="13">The sequence shown here is derived from an EMBL/GenBank/DDBJ whole genome shotgun (WGS) entry which is preliminary data.</text>
</comment>
<dbReference type="GO" id="GO:0102210">
    <property type="term" value="F:rhamnogalacturonan endolyase activity"/>
    <property type="evidence" value="ECO:0007669"/>
    <property type="project" value="UniProtKB-EC"/>
</dbReference>
<dbReference type="AlphaFoldDB" id="A0A427YM02"/>
<gene>
    <name evidence="13" type="ORF">EHS25_008502</name>
</gene>
<dbReference type="EMBL" id="RSCD01000006">
    <property type="protein sequence ID" value="RSH92090.1"/>
    <property type="molecule type" value="Genomic_DNA"/>
</dbReference>
<protein>
    <recommendedName>
        <fullName evidence="4">rhamnogalacturonan endolyase</fullName>
        <ecNumber evidence="4">4.2.2.23</ecNumber>
    </recommendedName>
</protein>
<evidence type="ECO:0000256" key="2">
    <source>
        <dbReference type="ARBA" id="ARBA00004613"/>
    </source>
</evidence>
<evidence type="ECO:0000256" key="4">
    <source>
        <dbReference type="ARBA" id="ARBA00012437"/>
    </source>
</evidence>
<dbReference type="PANTHER" id="PTHR32018:SF9">
    <property type="entry name" value="RHAMNOGALACTURONATE LYASE B"/>
    <property type="match status" value="1"/>
</dbReference>
<dbReference type="SUPFAM" id="SSF49452">
    <property type="entry name" value="Starch-binding domain-like"/>
    <property type="match status" value="1"/>
</dbReference>
<evidence type="ECO:0000256" key="9">
    <source>
        <dbReference type="ARBA" id="ARBA00023277"/>
    </source>
</evidence>
<keyword evidence="10" id="KW-0624">Polysaccharide degradation</keyword>
<proteinExistence type="inferred from homology"/>
<name>A0A427YM02_9TREE</name>
<dbReference type="Pfam" id="PF14683">
    <property type="entry name" value="CBM-like"/>
    <property type="match status" value="1"/>
</dbReference>
<dbReference type="InterPro" id="IPR029413">
    <property type="entry name" value="RG-lyase_II"/>
</dbReference>
<evidence type="ECO:0000259" key="11">
    <source>
        <dbReference type="Pfam" id="PF14683"/>
    </source>
</evidence>
<keyword evidence="5" id="KW-0964">Secreted</keyword>
<dbReference type="InterPro" id="IPR008979">
    <property type="entry name" value="Galactose-bd-like_sf"/>
</dbReference>
<dbReference type="Gene3D" id="2.60.40.1120">
    <property type="entry name" value="Carboxypeptidase-like, regulatory domain"/>
    <property type="match status" value="1"/>
</dbReference>
<dbReference type="Gene3D" id="2.70.98.10">
    <property type="match status" value="1"/>
</dbReference>
<reference evidence="13 14" key="1">
    <citation type="submission" date="2018-11" db="EMBL/GenBank/DDBJ databases">
        <title>Genome sequence of Saitozyma podzolica DSM 27192.</title>
        <authorList>
            <person name="Aliyu H."/>
            <person name="Gorte O."/>
            <person name="Ochsenreither K."/>
        </authorList>
    </citation>
    <scope>NUCLEOTIDE SEQUENCE [LARGE SCALE GENOMIC DNA]</scope>
    <source>
        <strain evidence="13 14">DSM 27192</strain>
    </source>
</reference>
<dbReference type="GO" id="GO:0030246">
    <property type="term" value="F:carbohydrate binding"/>
    <property type="evidence" value="ECO:0007669"/>
    <property type="project" value="InterPro"/>
</dbReference>
<evidence type="ECO:0000259" key="12">
    <source>
        <dbReference type="Pfam" id="PF14686"/>
    </source>
</evidence>
<accession>A0A427YM02</accession>
<evidence type="ECO:0000256" key="3">
    <source>
        <dbReference type="ARBA" id="ARBA00010418"/>
    </source>
</evidence>
<feature type="domain" description="Rhamnogalacturonan lyase" evidence="12">
    <location>
        <begin position="388"/>
        <end position="464"/>
    </location>
</feature>
<evidence type="ECO:0000256" key="10">
    <source>
        <dbReference type="ARBA" id="ARBA00023326"/>
    </source>
</evidence>
<evidence type="ECO:0000256" key="5">
    <source>
        <dbReference type="ARBA" id="ARBA00022525"/>
    </source>
</evidence>
<feature type="domain" description="Rhamnogalacturonan lyase" evidence="11">
    <location>
        <begin position="478"/>
        <end position="595"/>
    </location>
</feature>
<dbReference type="GO" id="GO:0000272">
    <property type="term" value="P:polysaccharide catabolic process"/>
    <property type="evidence" value="ECO:0007669"/>
    <property type="project" value="UniProtKB-KW"/>
</dbReference>
<evidence type="ECO:0000256" key="7">
    <source>
        <dbReference type="ARBA" id="ARBA00023180"/>
    </source>
</evidence>
<dbReference type="CDD" id="cd10316">
    <property type="entry name" value="RGL4_M"/>
    <property type="match status" value="1"/>
</dbReference>
<comment type="catalytic activity">
    <reaction evidence="1">
        <text>Endotype eliminative cleavage of L-alpha-rhamnopyranosyl-(1-&gt;4)-alpha-D-galactopyranosyluronic acid bonds of rhamnogalacturonan I domains in ramified hairy regions of pectin leaving L-rhamnopyranose at the reducing end and 4-deoxy-4,5-unsaturated D-galactopyranosyluronic acid at the non-reducing end.</text>
        <dbReference type="EC" id="4.2.2.23"/>
    </reaction>
</comment>
<dbReference type="InterPro" id="IPR011013">
    <property type="entry name" value="Gal_mutarotase_sf_dom"/>
</dbReference>
<evidence type="ECO:0000313" key="13">
    <source>
        <dbReference type="EMBL" id="RSH92090.1"/>
    </source>
</evidence>
<evidence type="ECO:0000313" key="14">
    <source>
        <dbReference type="Proteomes" id="UP000279259"/>
    </source>
</evidence>
<comment type="subcellular location">
    <subcellularLocation>
        <location evidence="2">Secreted</location>
    </subcellularLocation>
</comment>
<dbReference type="OrthoDB" id="2130367at2759"/>
<dbReference type="Proteomes" id="UP000279259">
    <property type="component" value="Unassembled WGS sequence"/>
</dbReference>
<sequence length="627" mass="69015">MRRPRSPSQRPTSSSSSLSLRRTVPALLALGLASTPALALNATETNTTLSLSNDRVHFVLNKTTSYMTSVVLDGVNLLGTPVDATSAIGPYVDAVFTPKQDNYVPSAAAGATYKLVQGTDSTGTAYGGMIMSQPNVEGIVGELLEQYWFLRDGETSLHQFTRFAYHNASVPYLTDFTQLRTLFRPHGPLFTHLSTNKDWYVPEPRPNPAVDSTADLGVATLVQDTTWYIGNRTNDPFVEQVADYYTKYSMADTYREHDVHGLFADGTYTPDNTTFGAWTVYNTKDTFFGGPTYSDLTVDGLVYNYIISNHHGDSTPNITDGFDRTFGPAVFHLNHGPKGGSLDQLRNDAASMANVNYGSQFYDDIAQYIPNYVTSSQRGTWSAKINLPKGASNAIAILSAPGYDYQDNTANTVAYQYWADVDGNGKVEIDRVKAGDYRLTIYADGIFGDFVYENVTISAGKQTDSGNIKWDAESSGTELWRLGNPDKSAGEFRHGDTPDPTHPLHPPEYRIYWGAYDFIKDFPTGVHFKIGESNEAQDFNYVHWSVFGGSLTRPEVVTGPSINNWTVSFDLKDNDIKHTTNGTLTIQFAGVATDAGNTDVFSTKMPFYNVPYVVSVNGHDLPPFIVP</sequence>
<evidence type="ECO:0000256" key="6">
    <source>
        <dbReference type="ARBA" id="ARBA00022729"/>
    </source>
</evidence>
<evidence type="ECO:0000256" key="8">
    <source>
        <dbReference type="ARBA" id="ARBA00023239"/>
    </source>
</evidence>
<keyword evidence="9" id="KW-0119">Carbohydrate metabolism</keyword>
<keyword evidence="14" id="KW-1185">Reference proteome</keyword>
<dbReference type="GO" id="GO:0005576">
    <property type="term" value="C:extracellular region"/>
    <property type="evidence" value="ECO:0007669"/>
    <property type="project" value="UniProtKB-SubCell"/>
</dbReference>
<keyword evidence="8" id="KW-0456">Lyase</keyword>